<proteinExistence type="predicted"/>
<organism evidence="2 3">
    <name type="scientific">Phytophthora fragariae</name>
    <dbReference type="NCBI Taxonomy" id="53985"/>
    <lineage>
        <taxon>Eukaryota</taxon>
        <taxon>Sar</taxon>
        <taxon>Stramenopiles</taxon>
        <taxon>Oomycota</taxon>
        <taxon>Peronosporomycetes</taxon>
        <taxon>Peronosporales</taxon>
        <taxon>Peronosporaceae</taxon>
        <taxon>Phytophthora</taxon>
    </lineage>
</organism>
<gene>
    <name evidence="2" type="ORF">PF008_g10427</name>
</gene>
<dbReference type="Proteomes" id="UP000486351">
    <property type="component" value="Unassembled WGS sequence"/>
</dbReference>
<dbReference type="EMBL" id="QXFY01000526">
    <property type="protein sequence ID" value="KAE9341872.1"/>
    <property type="molecule type" value="Genomic_DNA"/>
</dbReference>
<accession>A0A6G0RUB1</accession>
<sequence length="129" mass="13147">MTVLATVAARRLSLPLRNRLVVAGAVVAQPLISASSSTPACVATSTTVATASASKTAAIIIAASASTAAVVVVATAAASAACEVRLRFFAPVLLVARSYTDYQRDSGCCTFFGLLDLRCLRPIGCRLAS</sequence>
<evidence type="ECO:0000256" key="1">
    <source>
        <dbReference type="SAM" id="Phobius"/>
    </source>
</evidence>
<reference evidence="2 3" key="1">
    <citation type="submission" date="2018-09" db="EMBL/GenBank/DDBJ databases">
        <title>Genomic investigation of the strawberry pathogen Phytophthora fragariae indicates pathogenicity is determined by transcriptional variation in three key races.</title>
        <authorList>
            <person name="Adams T.M."/>
            <person name="Armitage A.D."/>
            <person name="Sobczyk M.K."/>
            <person name="Bates H.J."/>
            <person name="Dunwell J.M."/>
            <person name="Nellist C.F."/>
            <person name="Harrison R.J."/>
        </authorList>
    </citation>
    <scope>NUCLEOTIDE SEQUENCE [LARGE SCALE GENOMIC DNA]</scope>
    <source>
        <strain evidence="2 3">NOV-77</strain>
    </source>
</reference>
<name>A0A6G0RUB1_9STRA</name>
<comment type="caution">
    <text evidence="2">The sequence shown here is derived from an EMBL/GenBank/DDBJ whole genome shotgun (WGS) entry which is preliminary data.</text>
</comment>
<dbReference type="AlphaFoldDB" id="A0A6G0RUB1"/>
<keyword evidence="1" id="KW-1133">Transmembrane helix</keyword>
<evidence type="ECO:0000313" key="2">
    <source>
        <dbReference type="EMBL" id="KAE9341872.1"/>
    </source>
</evidence>
<keyword evidence="1" id="KW-0472">Membrane</keyword>
<evidence type="ECO:0000313" key="3">
    <source>
        <dbReference type="Proteomes" id="UP000486351"/>
    </source>
</evidence>
<feature type="transmembrane region" description="Helical" evidence="1">
    <location>
        <begin position="59"/>
        <end position="81"/>
    </location>
</feature>
<protein>
    <submittedName>
        <fullName evidence="2">Uncharacterized protein</fullName>
    </submittedName>
</protein>
<keyword evidence="1" id="KW-0812">Transmembrane</keyword>